<keyword evidence="2" id="KW-1185">Reference proteome</keyword>
<dbReference type="SUPFAM" id="SSF56634">
    <property type="entry name" value="Heme-dependent catalase-like"/>
    <property type="match status" value="1"/>
</dbReference>
<sequence length="435" mass="48623">MVKNTLLAEDERIEMMDPMYKKIVGNLSANLAITTMNVKSRYFHRIGVSGRGVLKMYEDIPSLPKHKIFGAGKSFPVIVRHSNSLSADDDARLDARGAAVRILSDDGEVPLLDLTLKSGKAFYARTIADFATWLVCGLPAREEHVKRAPHVRDAVWGSLRDTNSYTELHYYSNICRLLRFDEGKEMYAKFKLRPVDQDIPEESGQVVPRGILPPETGAIPRDEGDTRPLLFLADDFRRRVEVPDGVRYVFQLQLREVPSDDATCDVALDCTRPWDEEEFPYIDIGEISIDNNLPAEETEKLEFNPFLRCQEVDVIPASSCKQSASIDHGRSLIYEICQRLRNGEPLPASWAAFLEQSDTNINLSGCPVAAAMHTRSDTANASETKVTLARTWYKVGEDGFVGSRAVAMPGVKVEDGGYLGALCLAMKEEIVRHKL</sequence>
<dbReference type="InterPro" id="IPR020835">
    <property type="entry name" value="Catalase_sf"/>
</dbReference>
<evidence type="ECO:0000313" key="1">
    <source>
        <dbReference type="EMBL" id="VAH48717.1"/>
    </source>
</evidence>
<dbReference type="Gramene" id="TRITD2Bv1G167070.1">
    <property type="protein sequence ID" value="TRITD2Bv1G167070.1"/>
    <property type="gene ID" value="TRITD2Bv1G167070"/>
</dbReference>
<dbReference type="GO" id="GO:0020037">
    <property type="term" value="F:heme binding"/>
    <property type="evidence" value="ECO:0007669"/>
    <property type="project" value="InterPro"/>
</dbReference>
<name>A0A9R1PSG7_TRITD</name>
<reference evidence="1 2" key="1">
    <citation type="submission" date="2017-09" db="EMBL/GenBank/DDBJ databases">
        <authorList>
            <consortium name="International Durum Wheat Genome Sequencing Consortium (IDWGSC)"/>
            <person name="Milanesi L."/>
        </authorList>
    </citation>
    <scope>NUCLEOTIDE SEQUENCE [LARGE SCALE GENOMIC DNA]</scope>
    <source>
        <strain evidence="2">cv. Svevo</strain>
    </source>
</reference>
<dbReference type="Proteomes" id="UP000324705">
    <property type="component" value="Chromosome 2B"/>
</dbReference>
<dbReference type="PANTHER" id="PTHR42841">
    <property type="entry name" value="AMINE OXIDASE"/>
    <property type="match status" value="1"/>
</dbReference>
<accession>A0A9R1PSG7</accession>
<protein>
    <submittedName>
        <fullName evidence="1">Uncharacterized protein</fullName>
    </submittedName>
</protein>
<dbReference type="InterPro" id="IPR018028">
    <property type="entry name" value="Catalase"/>
</dbReference>
<dbReference type="GO" id="GO:0006979">
    <property type="term" value="P:response to oxidative stress"/>
    <property type="evidence" value="ECO:0007669"/>
    <property type="project" value="InterPro"/>
</dbReference>
<dbReference type="GO" id="GO:0004096">
    <property type="term" value="F:catalase activity"/>
    <property type="evidence" value="ECO:0007669"/>
    <property type="project" value="InterPro"/>
</dbReference>
<dbReference type="PROSITE" id="PS51402">
    <property type="entry name" value="CATALASE_3"/>
    <property type="match status" value="1"/>
</dbReference>
<dbReference type="AlphaFoldDB" id="A0A9R1PSG7"/>
<proteinExistence type="predicted"/>
<gene>
    <name evidence="1" type="ORF">TRITD_2Bv1G167070</name>
</gene>
<dbReference type="Gene3D" id="2.40.180.10">
    <property type="entry name" value="Catalase core domain"/>
    <property type="match status" value="1"/>
</dbReference>
<evidence type="ECO:0000313" key="2">
    <source>
        <dbReference type="Proteomes" id="UP000324705"/>
    </source>
</evidence>
<dbReference type="EMBL" id="LT934114">
    <property type="protein sequence ID" value="VAH48717.1"/>
    <property type="molecule type" value="Genomic_DNA"/>
</dbReference>
<organism evidence="1 2">
    <name type="scientific">Triticum turgidum subsp. durum</name>
    <name type="common">Durum wheat</name>
    <name type="synonym">Triticum durum</name>
    <dbReference type="NCBI Taxonomy" id="4567"/>
    <lineage>
        <taxon>Eukaryota</taxon>
        <taxon>Viridiplantae</taxon>
        <taxon>Streptophyta</taxon>
        <taxon>Embryophyta</taxon>
        <taxon>Tracheophyta</taxon>
        <taxon>Spermatophyta</taxon>
        <taxon>Magnoliopsida</taxon>
        <taxon>Liliopsida</taxon>
        <taxon>Poales</taxon>
        <taxon>Poaceae</taxon>
        <taxon>BOP clade</taxon>
        <taxon>Pooideae</taxon>
        <taxon>Triticodae</taxon>
        <taxon>Triticeae</taxon>
        <taxon>Triticinae</taxon>
        <taxon>Triticum</taxon>
    </lineage>
</organism>